<comment type="caution">
    <text evidence="1">The sequence shown here is derived from an EMBL/GenBank/DDBJ whole genome shotgun (WGS) entry which is preliminary data.</text>
</comment>
<gene>
    <name evidence="1" type="ORF">NQ315_014537</name>
</gene>
<accession>A0AAV8VKS0</accession>
<keyword evidence="2" id="KW-1185">Reference proteome</keyword>
<evidence type="ECO:0000313" key="1">
    <source>
        <dbReference type="EMBL" id="KAJ8914794.1"/>
    </source>
</evidence>
<organism evidence="1 2">
    <name type="scientific">Exocentrus adspersus</name>
    <dbReference type="NCBI Taxonomy" id="1586481"/>
    <lineage>
        <taxon>Eukaryota</taxon>
        <taxon>Metazoa</taxon>
        <taxon>Ecdysozoa</taxon>
        <taxon>Arthropoda</taxon>
        <taxon>Hexapoda</taxon>
        <taxon>Insecta</taxon>
        <taxon>Pterygota</taxon>
        <taxon>Neoptera</taxon>
        <taxon>Endopterygota</taxon>
        <taxon>Coleoptera</taxon>
        <taxon>Polyphaga</taxon>
        <taxon>Cucujiformia</taxon>
        <taxon>Chrysomeloidea</taxon>
        <taxon>Cerambycidae</taxon>
        <taxon>Lamiinae</taxon>
        <taxon>Acanthocinini</taxon>
        <taxon>Exocentrus</taxon>
    </lineage>
</organism>
<evidence type="ECO:0000313" key="2">
    <source>
        <dbReference type="Proteomes" id="UP001159042"/>
    </source>
</evidence>
<reference evidence="1 2" key="1">
    <citation type="journal article" date="2023" name="Insect Mol. Biol.">
        <title>Genome sequencing provides insights into the evolution of gene families encoding plant cell wall-degrading enzymes in longhorned beetles.</title>
        <authorList>
            <person name="Shin N.R."/>
            <person name="Okamura Y."/>
            <person name="Kirsch R."/>
            <person name="Pauchet Y."/>
        </authorList>
    </citation>
    <scope>NUCLEOTIDE SEQUENCE [LARGE SCALE GENOMIC DNA]</scope>
    <source>
        <strain evidence="1">EAD_L_NR</strain>
    </source>
</reference>
<name>A0AAV8VKS0_9CUCU</name>
<dbReference type="AlphaFoldDB" id="A0AAV8VKS0"/>
<protein>
    <submittedName>
        <fullName evidence="1">Uncharacterized protein</fullName>
    </submittedName>
</protein>
<dbReference type="Proteomes" id="UP001159042">
    <property type="component" value="Unassembled WGS sequence"/>
</dbReference>
<sequence length="112" mass="12801">MDSAAKRFLPETAQRRECGGSTYLRFPIPCDPLACHRFSHQKIFYYLVDIISSTSQCQGLKCEIRKVSEKVSPTFGVLVTYLPTVHVSSQHLLWRTNKSNLFGHVLVNKKIM</sequence>
<proteinExistence type="predicted"/>
<dbReference type="EMBL" id="JANEYG010000063">
    <property type="protein sequence ID" value="KAJ8914794.1"/>
    <property type="molecule type" value="Genomic_DNA"/>
</dbReference>